<evidence type="ECO:0000256" key="2">
    <source>
        <dbReference type="ARBA" id="ARBA00022801"/>
    </source>
</evidence>
<evidence type="ECO:0000313" key="4">
    <source>
        <dbReference type="EMBL" id="RLK52841.1"/>
    </source>
</evidence>
<name>A0A498CLJ6_9MICO</name>
<dbReference type="GO" id="GO:0052689">
    <property type="term" value="F:carboxylic ester hydrolase activity"/>
    <property type="evidence" value="ECO:0007669"/>
    <property type="project" value="UniProtKB-ARBA"/>
</dbReference>
<keyword evidence="2 4" id="KW-0378">Hydrolase</keyword>
<keyword evidence="5" id="KW-1185">Reference proteome</keyword>
<dbReference type="InterPro" id="IPR050261">
    <property type="entry name" value="FrsA_esterase"/>
</dbReference>
<evidence type="ECO:0000313" key="5">
    <source>
        <dbReference type="Proteomes" id="UP000273158"/>
    </source>
</evidence>
<dbReference type="PANTHER" id="PTHR22946:SF9">
    <property type="entry name" value="POLYKETIDE TRANSFERASE AF380"/>
    <property type="match status" value="1"/>
</dbReference>
<proteinExistence type="inferred from homology"/>
<dbReference type="PANTHER" id="PTHR22946">
    <property type="entry name" value="DIENELACTONE HYDROLASE DOMAIN-CONTAINING PROTEIN-RELATED"/>
    <property type="match status" value="1"/>
</dbReference>
<gene>
    <name evidence="4" type="ORF">C7474_0799</name>
</gene>
<sequence length="286" mass="29829">MPPVIVDGSRPRWDGPGDRPIRLTLWEPRGDGPHPLVLLSHGTGGRVADLGWLADALAAAGILVAGVDHHGNTAADDAYLPEGFAFVWERPRDLSVVIDHLLDTRDDVDAGRIGAAGFSLGGYTCIALLGGRIDPHIALAVITGAAPMPPLPEFPDLIARLGERHTADDLRHAAQEAAASARDERVRGAFAIAPSIGPLLDTASLAEITAPLAVRWGDADDNAVPAQNALRYLEVVPTASGVSLGAGVGHYEFLAGSPDPEGARGRVAADAVAFFRDLFAPGRMAP</sequence>
<dbReference type="Pfam" id="PF12146">
    <property type="entry name" value="Hydrolase_4"/>
    <property type="match status" value="1"/>
</dbReference>
<dbReference type="OrthoDB" id="9765647at2"/>
<dbReference type="AlphaFoldDB" id="A0A498CLJ6"/>
<dbReference type="Proteomes" id="UP000273158">
    <property type="component" value="Unassembled WGS sequence"/>
</dbReference>
<evidence type="ECO:0000256" key="1">
    <source>
        <dbReference type="ARBA" id="ARBA00008645"/>
    </source>
</evidence>
<protein>
    <submittedName>
        <fullName evidence="4">Putative dienelactone hydrolase</fullName>
    </submittedName>
</protein>
<reference evidence="4 5" key="1">
    <citation type="journal article" date="2015" name="Stand. Genomic Sci.">
        <title>Genomic Encyclopedia of Bacterial and Archaeal Type Strains, Phase III: the genomes of soil and plant-associated and newly described type strains.</title>
        <authorList>
            <person name="Whitman W.B."/>
            <person name="Woyke T."/>
            <person name="Klenk H.P."/>
            <person name="Zhou Y."/>
            <person name="Lilburn T.G."/>
            <person name="Beck B.J."/>
            <person name="De Vos P."/>
            <person name="Vandamme P."/>
            <person name="Eisen J.A."/>
            <person name="Garrity G."/>
            <person name="Hugenholtz P."/>
            <person name="Kyrpides N.C."/>
        </authorList>
    </citation>
    <scope>NUCLEOTIDE SEQUENCE [LARGE SCALE GENOMIC DNA]</scope>
    <source>
        <strain evidence="4 5">S2T63</strain>
    </source>
</reference>
<dbReference type="SUPFAM" id="SSF53474">
    <property type="entry name" value="alpha/beta-Hydrolases"/>
    <property type="match status" value="1"/>
</dbReference>
<dbReference type="InterPro" id="IPR016986">
    <property type="entry name" value="UCP031982_abhydr"/>
</dbReference>
<dbReference type="InterPro" id="IPR022742">
    <property type="entry name" value="Hydrolase_4"/>
</dbReference>
<dbReference type="PIRSF" id="PIRSF031982">
    <property type="entry name" value="UCP031982_abhydr"/>
    <property type="match status" value="1"/>
</dbReference>
<accession>A0A498CLJ6</accession>
<dbReference type="RefSeq" id="WP_121057624.1">
    <property type="nucleotide sequence ID" value="NZ_RCDB01000001.1"/>
</dbReference>
<dbReference type="InterPro" id="IPR029058">
    <property type="entry name" value="AB_hydrolase_fold"/>
</dbReference>
<comment type="similarity">
    <text evidence="1">Belongs to the AB hydrolase superfamily.</text>
</comment>
<feature type="domain" description="Serine aminopeptidase S33" evidence="3">
    <location>
        <begin position="33"/>
        <end position="194"/>
    </location>
</feature>
<dbReference type="EMBL" id="RCDB01000001">
    <property type="protein sequence ID" value="RLK52841.1"/>
    <property type="molecule type" value="Genomic_DNA"/>
</dbReference>
<comment type="caution">
    <text evidence="4">The sequence shown here is derived from an EMBL/GenBank/DDBJ whole genome shotgun (WGS) entry which is preliminary data.</text>
</comment>
<dbReference type="Gene3D" id="3.40.50.1820">
    <property type="entry name" value="alpha/beta hydrolase"/>
    <property type="match status" value="2"/>
</dbReference>
<evidence type="ECO:0000259" key="3">
    <source>
        <dbReference type="Pfam" id="PF12146"/>
    </source>
</evidence>
<organism evidence="4 5">
    <name type="scientific">Microbacterium telephonicum</name>
    <dbReference type="NCBI Taxonomy" id="1714841"/>
    <lineage>
        <taxon>Bacteria</taxon>
        <taxon>Bacillati</taxon>
        <taxon>Actinomycetota</taxon>
        <taxon>Actinomycetes</taxon>
        <taxon>Micrococcales</taxon>
        <taxon>Microbacteriaceae</taxon>
        <taxon>Microbacterium</taxon>
    </lineage>
</organism>